<dbReference type="InterPro" id="IPR014718">
    <property type="entry name" value="GH-type_carb-bd"/>
</dbReference>
<dbReference type="GO" id="GO:0005829">
    <property type="term" value="C:cytosol"/>
    <property type="evidence" value="ECO:0007669"/>
    <property type="project" value="TreeGrafter"/>
</dbReference>
<dbReference type="SUPFAM" id="SSF48208">
    <property type="entry name" value="Six-hairpin glycosidases"/>
    <property type="match status" value="1"/>
</dbReference>
<feature type="domain" description="Glycosyl hydrolase family 92" evidence="2">
    <location>
        <begin position="284"/>
        <end position="763"/>
    </location>
</feature>
<dbReference type="Gene3D" id="1.20.1050.60">
    <property type="entry name" value="alpha-1,2-mannosidase"/>
    <property type="match status" value="1"/>
</dbReference>
<evidence type="ECO:0000259" key="3">
    <source>
        <dbReference type="Pfam" id="PF17678"/>
    </source>
</evidence>
<dbReference type="AlphaFoldDB" id="A0A2J5HDQ0"/>
<organism evidence="4 5">
    <name type="scientific">Aspergillus taichungensis</name>
    <dbReference type="NCBI Taxonomy" id="482145"/>
    <lineage>
        <taxon>Eukaryota</taxon>
        <taxon>Fungi</taxon>
        <taxon>Dikarya</taxon>
        <taxon>Ascomycota</taxon>
        <taxon>Pezizomycotina</taxon>
        <taxon>Eurotiomycetes</taxon>
        <taxon>Eurotiomycetidae</taxon>
        <taxon>Eurotiales</taxon>
        <taxon>Aspergillaceae</taxon>
        <taxon>Aspergillus</taxon>
        <taxon>Aspergillus subgen. Circumdati</taxon>
    </lineage>
</organism>
<dbReference type="PANTHER" id="PTHR12143">
    <property type="entry name" value="PEPTIDE N-GLYCANASE PNGASE -RELATED"/>
    <property type="match status" value="1"/>
</dbReference>
<dbReference type="Pfam" id="PF17678">
    <property type="entry name" value="Glyco_hydro_92N"/>
    <property type="match status" value="1"/>
</dbReference>
<dbReference type="InterPro" id="IPR050883">
    <property type="entry name" value="PNGase"/>
</dbReference>
<reference evidence="5" key="1">
    <citation type="submission" date="2017-12" db="EMBL/GenBank/DDBJ databases">
        <authorList>
            <consortium name="DOE Joint Genome Institute"/>
            <person name="Mondo S.J."/>
            <person name="Kjaerbolling I."/>
            <person name="Vesth T.C."/>
            <person name="Frisvad J.C."/>
            <person name="Nybo J.L."/>
            <person name="Theobald S."/>
            <person name="Kuo A."/>
            <person name="Bowyer P."/>
            <person name="Matsuda Y."/>
            <person name="Lyhne E.K."/>
            <person name="Kogle M.E."/>
            <person name="Clum A."/>
            <person name="Lipzen A."/>
            <person name="Salamov A."/>
            <person name="Ngan C.Y."/>
            <person name="Daum C."/>
            <person name="Chiniquy J."/>
            <person name="Barry K."/>
            <person name="LaButti K."/>
            <person name="Haridas S."/>
            <person name="Simmons B.A."/>
            <person name="Magnuson J.K."/>
            <person name="Mortensen U.H."/>
            <person name="Larsen T.O."/>
            <person name="Grigoriev I.V."/>
            <person name="Baker S.E."/>
            <person name="Andersen M.R."/>
            <person name="Nordberg H.P."/>
            <person name="Cantor M.N."/>
            <person name="Hua S.X."/>
        </authorList>
    </citation>
    <scope>NUCLEOTIDE SEQUENCE [LARGE SCALE GENOMIC DNA]</scope>
    <source>
        <strain evidence="5">IBT 19404</strain>
    </source>
</reference>
<dbReference type="Gene3D" id="1.20.1610.10">
    <property type="entry name" value="alpha-1,2-mannosidases domains"/>
    <property type="match status" value="1"/>
</dbReference>
<dbReference type="GO" id="GO:0000224">
    <property type="term" value="F:peptide-N4-(N-acetyl-beta-glucosaminyl)asparagine amidase activity"/>
    <property type="evidence" value="ECO:0007669"/>
    <property type="project" value="TreeGrafter"/>
</dbReference>
<dbReference type="GO" id="GO:0006516">
    <property type="term" value="P:glycoprotein catabolic process"/>
    <property type="evidence" value="ECO:0007669"/>
    <property type="project" value="TreeGrafter"/>
</dbReference>
<dbReference type="Gene3D" id="3.30.2080.10">
    <property type="entry name" value="GH92 mannosidase domain"/>
    <property type="match status" value="1"/>
</dbReference>
<protein>
    <submittedName>
        <fullName evidence="4">Alpha-1,2-mannosidase</fullName>
    </submittedName>
</protein>
<dbReference type="GO" id="GO:0005975">
    <property type="term" value="P:carbohydrate metabolic process"/>
    <property type="evidence" value="ECO:0007669"/>
    <property type="project" value="InterPro"/>
</dbReference>
<proteinExistence type="predicted"/>
<dbReference type="PANTHER" id="PTHR12143:SF42">
    <property type="entry name" value="PUTATIVE SUBFAMILY (AFU_ORTHOLOGUE AFUA_6G13760)-RELATED"/>
    <property type="match status" value="1"/>
</dbReference>
<dbReference type="EMBL" id="KZ559672">
    <property type="protein sequence ID" value="PLN74948.1"/>
    <property type="molecule type" value="Genomic_DNA"/>
</dbReference>
<dbReference type="Gene3D" id="2.70.98.10">
    <property type="match status" value="1"/>
</dbReference>
<dbReference type="OrthoDB" id="449263at2759"/>
<evidence type="ECO:0000313" key="4">
    <source>
        <dbReference type="EMBL" id="PLN74948.1"/>
    </source>
</evidence>
<dbReference type="FunFam" id="1.20.1610.10:FF:000002">
    <property type="entry name" value="Alpha-1,2-mannosidase family protein"/>
    <property type="match status" value="1"/>
</dbReference>
<dbReference type="InterPro" id="IPR008928">
    <property type="entry name" value="6-hairpin_glycosidase_sf"/>
</dbReference>
<gene>
    <name evidence="4" type="ORF">BDW42DRAFT_189539</name>
</gene>
<accession>A0A2J5HDQ0</accession>
<dbReference type="InterPro" id="IPR041371">
    <property type="entry name" value="GH92_N"/>
</dbReference>
<feature type="chain" id="PRO_5014354646" evidence="1">
    <location>
        <begin position="23"/>
        <end position="784"/>
    </location>
</feature>
<evidence type="ECO:0000259" key="2">
    <source>
        <dbReference type="Pfam" id="PF07971"/>
    </source>
</evidence>
<name>A0A2J5HDQ0_9EURO</name>
<dbReference type="Pfam" id="PF07971">
    <property type="entry name" value="Glyco_hydro_92"/>
    <property type="match status" value="1"/>
</dbReference>
<dbReference type="GO" id="GO:0030246">
    <property type="term" value="F:carbohydrate binding"/>
    <property type="evidence" value="ECO:0007669"/>
    <property type="project" value="InterPro"/>
</dbReference>
<dbReference type="FunFam" id="2.70.98.10:FF:000010">
    <property type="entry name" value="Alpha-1,2-mannosidase family protein"/>
    <property type="match status" value="1"/>
</dbReference>
<dbReference type="NCBIfam" id="TIGR01180">
    <property type="entry name" value="aman2_put"/>
    <property type="match status" value="1"/>
</dbReference>
<dbReference type="InterPro" id="IPR005887">
    <property type="entry name" value="GH92_a_mannosidase_put"/>
</dbReference>
<keyword evidence="1" id="KW-0732">Signal</keyword>
<dbReference type="FunFam" id="1.20.1050.60:FF:000002">
    <property type="entry name" value="Glycosyl hydrolase family 92"/>
    <property type="match status" value="1"/>
</dbReference>
<dbReference type="Proteomes" id="UP000235023">
    <property type="component" value="Unassembled WGS sequence"/>
</dbReference>
<feature type="domain" description="Glycosyl hydrolase family 92 N-terminal" evidence="3">
    <location>
        <begin position="34"/>
        <end position="278"/>
    </location>
</feature>
<keyword evidence="5" id="KW-1185">Reference proteome</keyword>
<dbReference type="GO" id="GO:0005634">
    <property type="term" value="C:nucleus"/>
    <property type="evidence" value="ECO:0007669"/>
    <property type="project" value="TreeGrafter"/>
</dbReference>
<sequence length="784" mass="86263">MKPLFSKGLLGIAAHAFVLVYAQDDASGFDVLDYVDPLIGTAHGGHSFAGATLPFGMAKAVADTDSENQGGFASDGSTIIGFSHMHDSGTGGSASMGNFPLFVHPSCPDDKLDNCKWKQSDRAIEWDRKSPKARPGYFSIALDNGLQAEMTVTNRSALYRFNFDDANDNLNPVILVDLMDLPQSRSQGAVSVDPSTGRFTANGTFSPSFGTGKYKSYFCADFKGAKVRDVGTWDGDGATLGQTTTKIDGSAVSRSAGAFVRLNAPAKGQPILARVGVSLVSEKQACSNAEKEQPDFDFDGTVAAAEKAWREKLSPVSVDASGVSSDLQTVFWSGLYRTLISPQDYTGENPLWKSDEPYYDSFYCIWDSYRGVHQLLTLVDPLSQSLMIRALVDIYRHEGYLPDCRMSLCKGNTQGGSNADVLIAEAYLKKVMDVDWDTAYEAVVKDAEVEPSNWDVEGRGGLRSWKSLGYIPIHDDDLVGRGTRTRSVSRTVEYAYNDFCIAEMAKRMGHTEDYKKYTERSHNWKNLFKKDQKSAIKGVDTNFTGFLQPRNANGSWAYQDPIFCSPLESFTSCYLNPQGHETYEGSCWLYTFYAPQDMGALIKTLGGADSFTSRLTFLHESGLLYVGDEQAFLTTFQFHYAGRPALSSKQTHAYIPSQFNTSVSGIPGNDDGGAMGSFAVLSMMGLYPVHGQDVYLITAPFFKEVTVRNKITGKVATIRNVNFDPSYKEVYIQSVKRDGKTWTKNWIGHDFFEKGGVLEVEVGREESAWGTKKGDLPPSLSEYE</sequence>
<evidence type="ECO:0000256" key="1">
    <source>
        <dbReference type="SAM" id="SignalP"/>
    </source>
</evidence>
<dbReference type="InterPro" id="IPR012939">
    <property type="entry name" value="Glyco_hydro_92"/>
</dbReference>
<feature type="signal peptide" evidence="1">
    <location>
        <begin position="1"/>
        <end position="22"/>
    </location>
</feature>
<dbReference type="FunFam" id="3.30.2080.10:FF:000001">
    <property type="entry name" value="Alpha-1,2-mannosidase subfamily"/>
    <property type="match status" value="1"/>
</dbReference>
<evidence type="ECO:0000313" key="5">
    <source>
        <dbReference type="Proteomes" id="UP000235023"/>
    </source>
</evidence>